<dbReference type="Gene3D" id="2.40.50.990">
    <property type="match status" value="1"/>
</dbReference>
<keyword evidence="3" id="KW-0677">Repeat</keyword>
<dbReference type="GO" id="GO:0006414">
    <property type="term" value="P:translational elongation"/>
    <property type="evidence" value="ECO:0007669"/>
    <property type="project" value="UniProtKB-UniPathway"/>
</dbReference>
<evidence type="ECO:0000259" key="6">
    <source>
        <dbReference type="PROSITE" id="PS50893"/>
    </source>
</evidence>
<proteinExistence type="predicted"/>
<dbReference type="InterPro" id="IPR003439">
    <property type="entry name" value="ABC_transporter-like_ATP-bd"/>
</dbReference>
<name>A0A1Z5J7Z6_FISSO</name>
<dbReference type="SUPFAM" id="SSF52540">
    <property type="entry name" value="P-loop containing nucleoside triphosphate hydrolases"/>
    <property type="match status" value="2"/>
</dbReference>
<dbReference type="Proteomes" id="UP000198406">
    <property type="component" value="Unassembled WGS sequence"/>
</dbReference>
<evidence type="ECO:0000256" key="2">
    <source>
        <dbReference type="ARBA" id="ARBA00022490"/>
    </source>
</evidence>
<keyword evidence="8" id="KW-1185">Reference proteome</keyword>
<evidence type="ECO:0000313" key="7">
    <source>
        <dbReference type="EMBL" id="GAX09901.1"/>
    </source>
</evidence>
<dbReference type="PANTHER" id="PTHR19211">
    <property type="entry name" value="ATP-BINDING TRANSPORT PROTEIN-RELATED"/>
    <property type="match status" value="1"/>
</dbReference>
<evidence type="ECO:0000256" key="1">
    <source>
        <dbReference type="ARBA" id="ARBA00004496"/>
    </source>
</evidence>
<dbReference type="PROSITE" id="PS50893">
    <property type="entry name" value="ABC_TRANSPORTER_2"/>
    <property type="match status" value="2"/>
</dbReference>
<dbReference type="InterPro" id="IPR017871">
    <property type="entry name" value="ABC_transporter-like_CS"/>
</dbReference>
<dbReference type="Pfam" id="PF00005">
    <property type="entry name" value="ABC_tran"/>
    <property type="match status" value="2"/>
</dbReference>
<comment type="subcellular location">
    <subcellularLocation>
        <location evidence="1">Cytoplasm</location>
    </subcellularLocation>
</comment>
<dbReference type="GO" id="GO:0005737">
    <property type="term" value="C:cytoplasm"/>
    <property type="evidence" value="ECO:0007669"/>
    <property type="project" value="UniProtKB-SubCell"/>
</dbReference>
<dbReference type="GO" id="GO:0005524">
    <property type="term" value="F:ATP binding"/>
    <property type="evidence" value="ECO:0007669"/>
    <property type="project" value="UniProtKB-KW"/>
</dbReference>
<dbReference type="EMBL" id="BDSP01000013">
    <property type="protein sequence ID" value="GAX09901.1"/>
    <property type="molecule type" value="Genomic_DNA"/>
</dbReference>
<dbReference type="InParanoid" id="A0A1Z5J7Z6"/>
<protein>
    <recommendedName>
        <fullName evidence="6">ABC transporter domain-containing protein</fullName>
    </recommendedName>
</protein>
<dbReference type="Gene3D" id="3.40.50.300">
    <property type="entry name" value="P-loop containing nucleotide triphosphate hydrolases"/>
    <property type="match status" value="2"/>
</dbReference>
<dbReference type="GO" id="GO:0016887">
    <property type="term" value="F:ATP hydrolysis activity"/>
    <property type="evidence" value="ECO:0007669"/>
    <property type="project" value="InterPro"/>
</dbReference>
<dbReference type="UniPathway" id="UPA00345"/>
<dbReference type="OrthoDB" id="2110130at2759"/>
<dbReference type="PROSITE" id="PS00211">
    <property type="entry name" value="ABC_TRANSPORTER_1"/>
    <property type="match status" value="2"/>
</dbReference>
<feature type="domain" description="ABC transporter" evidence="6">
    <location>
        <begin position="100"/>
        <end position="312"/>
    </location>
</feature>
<evidence type="ECO:0000256" key="4">
    <source>
        <dbReference type="ARBA" id="ARBA00022741"/>
    </source>
</evidence>
<keyword evidence="5" id="KW-0067">ATP-binding</keyword>
<evidence type="ECO:0000313" key="8">
    <source>
        <dbReference type="Proteomes" id="UP000198406"/>
    </source>
</evidence>
<sequence>MSLLEPPTTLLKLLHDSLPKDFFSSSSEGDEILAYTAFLAAGLVELQEFEVSTWKDTLTPYLEQIGYSEDVVEEYCYKTQKEFSDEDDASSYGEPEEGVEELCNIRFNLAYGGKILLHQTKLRLLRGRRYALVGQNGVGKTTLMNAINNGKLEGWPDHLVTAYVDSGSNVDPTYESLLVLPHLMESTKCSKEVCMAKLRELDFTDAMMEGNIGSLSGGWQMKLRLVRAVLINPDIYLMDEPTNHLSESAVKWLTDYLVSLDHQTVVTVSHDTTFLEATSTDVIHYEQRDVWGPYRRLVHYKGKMSEFVKKQPQAKHYFELASTDALKFNFPEPGRLEGVRTSTQKFLEMENVDFRYPGKEKNQLTGITLKMSLSTRVVILGANGAGKTTLVKMIVGETVPSNLGMCKYYIHPNLRIAYVAQHAFYHVEQHMEESPVAYIQWRFKDGWDKEKMESEAYRIPEDEQKAIDDFGIEGIWSRRMRAGQLEYEVKKRNVREKDNKYYTRDELLALGFEHLIKQTDEKIASKEAGLDLRPVTTSEIQKHLDGFGLPQEFGTYGKVRGLSGGQKVKLVLAAAFWTNPHLVVLDEPTNFLDREALGALSEGLNSWGGAVLMISHNKEFYSSVCKEEWHVADGQLSISGVSTEREMKAVARKKKFEKEAGSDEILDKAGGNTNTDGDKYKDATVDFWGKTVSKKDARLYEKAKKKGDVATMRKILQIPPGKVMPGQEELGDGKSP</sequence>
<reference evidence="7 8" key="1">
    <citation type="journal article" date="2015" name="Plant Cell">
        <title>Oil accumulation by the oleaginous diatom Fistulifera solaris as revealed by the genome and transcriptome.</title>
        <authorList>
            <person name="Tanaka T."/>
            <person name="Maeda Y."/>
            <person name="Veluchamy A."/>
            <person name="Tanaka M."/>
            <person name="Abida H."/>
            <person name="Marechal E."/>
            <person name="Bowler C."/>
            <person name="Muto M."/>
            <person name="Sunaga Y."/>
            <person name="Tanaka M."/>
            <person name="Yoshino T."/>
            <person name="Taniguchi T."/>
            <person name="Fukuda Y."/>
            <person name="Nemoto M."/>
            <person name="Matsumoto M."/>
            <person name="Wong P.S."/>
            <person name="Aburatani S."/>
            <person name="Fujibuchi W."/>
        </authorList>
    </citation>
    <scope>NUCLEOTIDE SEQUENCE [LARGE SCALE GENOMIC DNA]</scope>
    <source>
        <strain evidence="7 8">JPCC DA0580</strain>
    </source>
</reference>
<dbReference type="PANTHER" id="PTHR19211:SF127">
    <property type="entry name" value="ABC TRANSPORTER DOMAIN-CONTAINING PROTEIN"/>
    <property type="match status" value="1"/>
</dbReference>
<evidence type="ECO:0000256" key="3">
    <source>
        <dbReference type="ARBA" id="ARBA00022737"/>
    </source>
</evidence>
<dbReference type="SMART" id="SM00382">
    <property type="entry name" value="AAA"/>
    <property type="match status" value="2"/>
</dbReference>
<dbReference type="InterPro" id="IPR050611">
    <property type="entry name" value="ABCF"/>
</dbReference>
<keyword evidence="2" id="KW-0963">Cytoplasm</keyword>
<dbReference type="InterPro" id="IPR047038">
    <property type="entry name" value="eEF3_chromodomain-like_sf"/>
</dbReference>
<comment type="caution">
    <text evidence="7">The sequence shown here is derived from an EMBL/GenBank/DDBJ whole genome shotgun (WGS) entry which is preliminary data.</text>
</comment>
<keyword evidence="4" id="KW-0547">Nucleotide-binding</keyword>
<gene>
    <name evidence="7" type="ORF">FisN_11Lh114</name>
</gene>
<organism evidence="7 8">
    <name type="scientific">Fistulifera solaris</name>
    <name type="common">Oleaginous diatom</name>
    <dbReference type="NCBI Taxonomy" id="1519565"/>
    <lineage>
        <taxon>Eukaryota</taxon>
        <taxon>Sar</taxon>
        <taxon>Stramenopiles</taxon>
        <taxon>Ochrophyta</taxon>
        <taxon>Bacillariophyta</taxon>
        <taxon>Bacillariophyceae</taxon>
        <taxon>Bacillariophycidae</taxon>
        <taxon>Naviculales</taxon>
        <taxon>Naviculaceae</taxon>
        <taxon>Fistulifera</taxon>
    </lineage>
</organism>
<accession>A0A1Z5J7Z6</accession>
<dbReference type="InterPro" id="IPR003593">
    <property type="entry name" value="AAA+_ATPase"/>
</dbReference>
<dbReference type="InterPro" id="IPR027417">
    <property type="entry name" value="P-loop_NTPase"/>
</dbReference>
<dbReference type="AlphaFoldDB" id="A0A1Z5J7Z6"/>
<feature type="domain" description="ABC transporter" evidence="6">
    <location>
        <begin position="347"/>
        <end position="658"/>
    </location>
</feature>
<dbReference type="CDD" id="cd03221">
    <property type="entry name" value="ABCF_EF-3"/>
    <property type="match status" value="1"/>
</dbReference>
<evidence type="ECO:0000256" key="5">
    <source>
        <dbReference type="ARBA" id="ARBA00022840"/>
    </source>
</evidence>